<organism evidence="2 3">
    <name type="scientific">Asticcacaulis endophyticus</name>
    <dbReference type="NCBI Taxonomy" id="1395890"/>
    <lineage>
        <taxon>Bacteria</taxon>
        <taxon>Pseudomonadati</taxon>
        <taxon>Pseudomonadota</taxon>
        <taxon>Alphaproteobacteria</taxon>
        <taxon>Caulobacterales</taxon>
        <taxon>Caulobacteraceae</taxon>
        <taxon>Asticcacaulis</taxon>
    </lineage>
</organism>
<comment type="caution">
    <text evidence="2">The sequence shown here is derived from an EMBL/GenBank/DDBJ whole genome shotgun (WGS) entry which is preliminary data.</text>
</comment>
<name>A0A918PZ16_9CAUL</name>
<dbReference type="Gene3D" id="3.40.30.10">
    <property type="entry name" value="Glutaredoxin"/>
    <property type="match status" value="1"/>
</dbReference>
<dbReference type="GO" id="GO:0006559">
    <property type="term" value="P:L-phenylalanine catabolic process"/>
    <property type="evidence" value="ECO:0007669"/>
    <property type="project" value="TreeGrafter"/>
</dbReference>
<dbReference type="PANTHER" id="PTHR42673:SF4">
    <property type="entry name" value="MALEYLACETOACETATE ISOMERASE"/>
    <property type="match status" value="1"/>
</dbReference>
<evidence type="ECO:0000259" key="1">
    <source>
        <dbReference type="PROSITE" id="PS50404"/>
    </source>
</evidence>
<dbReference type="SUPFAM" id="SSF52833">
    <property type="entry name" value="Thioredoxin-like"/>
    <property type="match status" value="1"/>
</dbReference>
<evidence type="ECO:0000313" key="3">
    <source>
        <dbReference type="Proteomes" id="UP000662572"/>
    </source>
</evidence>
<reference evidence="2" key="1">
    <citation type="journal article" date="2014" name="Int. J. Syst. Evol. Microbiol.">
        <title>Complete genome sequence of Corynebacterium casei LMG S-19264T (=DSM 44701T), isolated from a smear-ripened cheese.</title>
        <authorList>
            <consortium name="US DOE Joint Genome Institute (JGI-PGF)"/>
            <person name="Walter F."/>
            <person name="Albersmeier A."/>
            <person name="Kalinowski J."/>
            <person name="Ruckert C."/>
        </authorList>
    </citation>
    <scope>NUCLEOTIDE SEQUENCE</scope>
    <source>
        <strain evidence="2">KCTC 32296</strain>
    </source>
</reference>
<dbReference type="EMBL" id="BMZB01000001">
    <property type="protein sequence ID" value="GGZ27955.1"/>
    <property type="molecule type" value="Genomic_DNA"/>
</dbReference>
<dbReference type="Pfam" id="PF13409">
    <property type="entry name" value="GST_N_2"/>
    <property type="match status" value="1"/>
</dbReference>
<dbReference type="InterPro" id="IPR004045">
    <property type="entry name" value="Glutathione_S-Trfase_N"/>
</dbReference>
<dbReference type="RefSeq" id="WP_189485489.1">
    <property type="nucleotide sequence ID" value="NZ_BMZB01000001.1"/>
</dbReference>
<evidence type="ECO:0000313" key="2">
    <source>
        <dbReference type="EMBL" id="GGZ27955.1"/>
    </source>
</evidence>
<dbReference type="SUPFAM" id="SSF47616">
    <property type="entry name" value="GST C-terminal domain-like"/>
    <property type="match status" value="1"/>
</dbReference>
<dbReference type="PANTHER" id="PTHR42673">
    <property type="entry name" value="MALEYLACETOACETATE ISOMERASE"/>
    <property type="match status" value="1"/>
</dbReference>
<dbReference type="CDD" id="cd03205">
    <property type="entry name" value="GST_C_6"/>
    <property type="match status" value="1"/>
</dbReference>
<dbReference type="AlphaFoldDB" id="A0A918PZ16"/>
<accession>A0A918PZ16</accession>
<protein>
    <submittedName>
        <fullName evidence="2">Glutathione S-transferase</fullName>
    </submittedName>
</protein>
<feature type="domain" description="GST N-terminal" evidence="1">
    <location>
        <begin position="1"/>
        <end position="80"/>
    </location>
</feature>
<dbReference type="Proteomes" id="UP000662572">
    <property type="component" value="Unassembled WGS sequence"/>
</dbReference>
<sequence>MKLIIGTGSPFVRKCRIAVREKGLTNQVEEFMTAATDDAPELLAINPISQIPALQTDEGVNYFDSALICQWLDAHFDSGLKLYPMGGEAHWRVRRLETLADGLMEMTVKIVLENRRPESERSPMWLTRWERNLLRGFAVAEAECPTLDEVEQHGLDMGSITLAIAATYLEFRYTHIEWQASSPKLVALAEALEKRQSFIDTYPR</sequence>
<dbReference type="GO" id="GO:0006749">
    <property type="term" value="P:glutathione metabolic process"/>
    <property type="evidence" value="ECO:0007669"/>
    <property type="project" value="TreeGrafter"/>
</dbReference>
<proteinExistence type="predicted"/>
<gene>
    <name evidence="2" type="ORF">GCM10011273_12120</name>
</gene>
<dbReference type="Gene3D" id="1.20.1050.10">
    <property type="match status" value="1"/>
</dbReference>
<dbReference type="GO" id="GO:0004364">
    <property type="term" value="F:glutathione transferase activity"/>
    <property type="evidence" value="ECO:0007669"/>
    <property type="project" value="TreeGrafter"/>
</dbReference>
<dbReference type="GO" id="GO:0016034">
    <property type="term" value="F:maleylacetoacetate isomerase activity"/>
    <property type="evidence" value="ECO:0007669"/>
    <property type="project" value="TreeGrafter"/>
</dbReference>
<dbReference type="PROSITE" id="PS50404">
    <property type="entry name" value="GST_NTER"/>
    <property type="match status" value="1"/>
</dbReference>
<dbReference type="InterPro" id="IPR036282">
    <property type="entry name" value="Glutathione-S-Trfase_C_sf"/>
</dbReference>
<reference evidence="2" key="2">
    <citation type="submission" date="2020-09" db="EMBL/GenBank/DDBJ databases">
        <authorList>
            <person name="Sun Q."/>
            <person name="Kim S."/>
        </authorList>
    </citation>
    <scope>NUCLEOTIDE SEQUENCE</scope>
    <source>
        <strain evidence="2">KCTC 32296</strain>
    </source>
</reference>
<keyword evidence="3" id="KW-1185">Reference proteome</keyword>
<dbReference type="InterPro" id="IPR036249">
    <property type="entry name" value="Thioredoxin-like_sf"/>
</dbReference>